<dbReference type="GO" id="GO:0031967">
    <property type="term" value="C:organelle envelope"/>
    <property type="evidence" value="ECO:0007669"/>
    <property type="project" value="UniProtKB-ARBA"/>
</dbReference>
<dbReference type="CDD" id="cd01665">
    <property type="entry name" value="Cyt_c_Oxidase_III"/>
    <property type="match status" value="1"/>
</dbReference>
<geneLocation type="mitochondrion" evidence="12"/>
<dbReference type="Pfam" id="PF00510">
    <property type="entry name" value="COX3"/>
    <property type="match status" value="1"/>
</dbReference>
<keyword evidence="8 10" id="KW-0472">Membrane</keyword>
<evidence type="ECO:0000256" key="6">
    <source>
        <dbReference type="ARBA" id="ARBA00022967"/>
    </source>
</evidence>
<dbReference type="InterPro" id="IPR035973">
    <property type="entry name" value="Cyt_c_oxidase_su3-like_sf"/>
</dbReference>
<dbReference type="EMBL" id="KC521415">
    <property type="protein sequence ID" value="AGF33133.1"/>
    <property type="molecule type" value="Genomic_DNA"/>
</dbReference>
<evidence type="ECO:0000256" key="9">
    <source>
        <dbReference type="RuleBase" id="RU003375"/>
    </source>
</evidence>
<sequence length="272" mass="31068">MRCIQVGVLVSMSKAYHPYHLVDPSPWPYTGSIGALLITVGSVLYFHYSYTWIMYLGAITLIITMIVWWRDVIREATFQGHHTQVVKRGLRYGMILFITSEVCFFFAFFWAFFHSSLSPTIELGAVWPPVGIEVLDPFSVPLLNTAILLSSGATVTWAHHAIVSGQRLEAIQSLTCTVILGIQFTALQAMEYYEAPFTISDSVYGSTFFMATGFHGFHVIIGTIFLAVCLTRLIGYHYTRHHHFGFEAASWYWHFVDVVWLFLYVCIYWWGS</sequence>
<keyword evidence="7 10" id="KW-1133">Transmembrane helix</keyword>
<dbReference type="Gene3D" id="1.10.287.70">
    <property type="match status" value="1"/>
</dbReference>
<dbReference type="InterPro" id="IPR000298">
    <property type="entry name" value="Cyt_c_oxidase-like_su3"/>
</dbReference>
<comment type="subcellular location">
    <subcellularLocation>
        <location evidence="1">Membrane</location>
        <topology evidence="1">Multi-pass membrane protein</topology>
    </subcellularLocation>
</comment>
<keyword evidence="5 9" id="KW-0812">Transmembrane</keyword>
<dbReference type="CTD" id="4514"/>
<feature type="transmembrane region" description="Helical" evidence="10">
    <location>
        <begin position="27"/>
        <end position="46"/>
    </location>
</feature>
<dbReference type="PANTHER" id="PTHR11403:SF7">
    <property type="entry name" value="CYTOCHROME C OXIDASE SUBUNIT 3"/>
    <property type="match status" value="1"/>
</dbReference>
<protein>
    <recommendedName>
        <fullName evidence="4 9">Cytochrome c oxidase subunit 3</fullName>
    </recommendedName>
</protein>
<dbReference type="SUPFAM" id="SSF81452">
    <property type="entry name" value="Cytochrome c oxidase subunit III-like"/>
    <property type="match status" value="1"/>
</dbReference>
<dbReference type="InterPro" id="IPR013833">
    <property type="entry name" value="Cyt_c_oxidase_su3_a-hlx"/>
</dbReference>
<evidence type="ECO:0000256" key="4">
    <source>
        <dbReference type="ARBA" id="ARBA00015944"/>
    </source>
</evidence>
<feature type="domain" description="Heme-copper oxidase subunit III family profile" evidence="11">
    <location>
        <begin position="15"/>
        <end position="272"/>
    </location>
</feature>
<dbReference type="Gene3D" id="1.20.120.80">
    <property type="entry name" value="Cytochrome c oxidase, subunit III, four-helix bundle"/>
    <property type="match status" value="1"/>
</dbReference>
<dbReference type="PROSITE" id="PS50253">
    <property type="entry name" value="COX3"/>
    <property type="match status" value="1"/>
</dbReference>
<dbReference type="RefSeq" id="YP_007476457.1">
    <property type="nucleotide sequence ID" value="NC_020375.1"/>
</dbReference>
<dbReference type="PANTHER" id="PTHR11403">
    <property type="entry name" value="CYTOCHROME C OXIDASE SUBUNIT III"/>
    <property type="match status" value="1"/>
</dbReference>
<dbReference type="InterPro" id="IPR033945">
    <property type="entry name" value="Cyt_c_oxase_su3_dom"/>
</dbReference>
<evidence type="ECO:0000256" key="10">
    <source>
        <dbReference type="SAM" id="Phobius"/>
    </source>
</evidence>
<dbReference type="InterPro" id="IPR024791">
    <property type="entry name" value="Cyt_c/ubiquinol_Oxase_su3"/>
</dbReference>
<name>M1KCB0_9CNID</name>
<feature type="transmembrane region" description="Helical" evidence="10">
    <location>
        <begin position="208"/>
        <end position="230"/>
    </location>
</feature>
<dbReference type="GO" id="GO:0005739">
    <property type="term" value="C:mitochondrion"/>
    <property type="evidence" value="ECO:0007669"/>
    <property type="project" value="TreeGrafter"/>
</dbReference>
<evidence type="ECO:0000259" key="11">
    <source>
        <dbReference type="PROSITE" id="PS50253"/>
    </source>
</evidence>
<gene>
    <name evidence="12" type="primary">COX3</name>
</gene>
<evidence type="ECO:0000256" key="1">
    <source>
        <dbReference type="ARBA" id="ARBA00004141"/>
    </source>
</evidence>
<dbReference type="GeneID" id="14659878"/>
<feature type="transmembrane region" description="Helical" evidence="10">
    <location>
        <begin position="251"/>
        <end position="271"/>
    </location>
</feature>
<comment type="function">
    <text evidence="9">Component of the cytochrome c oxidase, the last enzyme in the mitochondrial electron transport chain which drives oxidative phosphorylation. The respiratory chain contains 3 multisubunit complexes succinate dehydrogenase (complex II, CII), ubiquinol-cytochrome c oxidoreductase (cytochrome b-c1 complex, complex III, CIII) and cytochrome c oxidase (complex IV, CIV), that cooperate to transfer electrons derived from NADH and succinate to molecular oxygen, creating an electrochemical gradient over the inner membrane that drives transmembrane transport and the ATP synthase. Cytochrome c oxidase is the component of the respiratory chain that catalyzes the reduction of oxygen to water. Electrons originating from reduced cytochrome c in the intermembrane space (IMS) are transferred via the dinuclear copper A center (CU(A)) of subunit 2 and heme A of subunit 1 to the active site in subunit 1, a binuclear center (BNC) formed by heme A3 and copper B (CU(B)). The BNC reduces molecular oxygen to 2 water molecules using 4 electrons from cytochrome c in the IMS and 4 protons from the mitochondrial matrix.</text>
</comment>
<keyword evidence="9 12" id="KW-0496">Mitochondrion</keyword>
<proteinExistence type="inferred from homology"/>
<reference evidence="12" key="1">
    <citation type="journal article" date="2013" name="BMC Evol. Biol.">
        <title>Cnidarian phylogenetic relationships as revealed by mitogenomics.</title>
        <authorList>
            <person name="Kayal E."/>
            <person name="Roure B."/>
            <person name="Philippe H."/>
            <person name="Collins A.G."/>
            <person name="Lavrov D.V."/>
        </authorList>
    </citation>
    <scope>NUCLEOTIDE SEQUENCE</scope>
</reference>
<evidence type="ECO:0000256" key="7">
    <source>
        <dbReference type="ARBA" id="ARBA00022989"/>
    </source>
</evidence>
<evidence type="ECO:0000256" key="3">
    <source>
        <dbReference type="ARBA" id="ARBA00011164"/>
    </source>
</evidence>
<evidence type="ECO:0000256" key="8">
    <source>
        <dbReference type="ARBA" id="ARBA00023136"/>
    </source>
</evidence>
<accession>M1KCB0</accession>
<evidence type="ECO:0000313" key="12">
    <source>
        <dbReference type="EMBL" id="AGF33133.1"/>
    </source>
</evidence>
<comment type="subunit">
    <text evidence="3">Component of the cytochrome c oxidase (complex IV, CIV), a multisubunit enzyme composed of a catalytic core of 3 subunits and several supernumerary subunits. The complex exists as a monomer or a dimer and forms supercomplexes (SCs) in the inner mitochondrial membrane with ubiquinol-cytochrome c oxidoreductase (cytochrome b-c1 complex, complex III, CIII).</text>
</comment>
<evidence type="ECO:0000256" key="5">
    <source>
        <dbReference type="ARBA" id="ARBA00022692"/>
    </source>
</evidence>
<dbReference type="FunFam" id="1.10.287.70:FF:000082">
    <property type="entry name" value="Cytochrome c oxidase subunit 3"/>
    <property type="match status" value="1"/>
</dbReference>
<evidence type="ECO:0000256" key="2">
    <source>
        <dbReference type="ARBA" id="ARBA00010581"/>
    </source>
</evidence>
<feature type="transmembrane region" description="Helical" evidence="10">
    <location>
        <begin position="52"/>
        <end position="69"/>
    </location>
</feature>
<dbReference type="GO" id="GO:0045277">
    <property type="term" value="C:respiratory chain complex IV"/>
    <property type="evidence" value="ECO:0007669"/>
    <property type="project" value="UniProtKB-ARBA"/>
</dbReference>
<comment type="similarity">
    <text evidence="2 9">Belongs to the cytochrome c oxidase subunit 3 family.</text>
</comment>
<dbReference type="AlphaFoldDB" id="M1KCB0"/>
<dbReference type="GO" id="GO:0006123">
    <property type="term" value="P:mitochondrial electron transport, cytochrome c to oxygen"/>
    <property type="evidence" value="ECO:0007669"/>
    <property type="project" value="UniProtKB-ARBA"/>
</dbReference>
<dbReference type="GO" id="GO:0004129">
    <property type="term" value="F:cytochrome-c oxidase activity"/>
    <property type="evidence" value="ECO:0007669"/>
    <property type="project" value="InterPro"/>
</dbReference>
<dbReference type="FunFam" id="1.20.120.80:FF:000002">
    <property type="entry name" value="Cytochrome c oxidase subunit 3"/>
    <property type="match status" value="1"/>
</dbReference>
<dbReference type="GO" id="GO:0031090">
    <property type="term" value="C:organelle membrane"/>
    <property type="evidence" value="ECO:0007669"/>
    <property type="project" value="UniProtKB-ARBA"/>
</dbReference>
<keyword evidence="6" id="KW-1278">Translocase</keyword>
<organism evidence="12">
    <name type="scientific">Heliopora coerulea</name>
    <dbReference type="NCBI Taxonomy" id="86515"/>
    <lineage>
        <taxon>Eukaryota</taxon>
        <taxon>Metazoa</taxon>
        <taxon>Cnidaria</taxon>
        <taxon>Anthozoa</taxon>
        <taxon>Octocorallia</taxon>
        <taxon>Scleralcyonacea</taxon>
        <taxon>Helioporidae</taxon>
        <taxon>Heliopora</taxon>
    </lineage>
</organism>
<feature type="transmembrane region" description="Helical" evidence="10">
    <location>
        <begin position="90"/>
        <end position="113"/>
    </location>
</feature>